<dbReference type="AlphaFoldDB" id="A0A0G1KD44"/>
<organism evidence="1 2">
    <name type="scientific">Candidatus Azambacteria bacterium GW2011_GWA1_44_9</name>
    <dbReference type="NCBI Taxonomy" id="1618610"/>
    <lineage>
        <taxon>Bacteria</taxon>
        <taxon>Candidatus Azamiibacteriota</taxon>
    </lineage>
</organism>
<gene>
    <name evidence="1" type="ORF">UW78_C0008G0003</name>
</gene>
<comment type="caution">
    <text evidence="1">The sequence shown here is derived from an EMBL/GenBank/DDBJ whole genome shotgun (WGS) entry which is preliminary data.</text>
</comment>
<dbReference type="Proteomes" id="UP000034595">
    <property type="component" value="Unassembled WGS sequence"/>
</dbReference>
<dbReference type="EMBL" id="LCJQ01000008">
    <property type="protein sequence ID" value="KKT81528.1"/>
    <property type="molecule type" value="Genomic_DNA"/>
</dbReference>
<protein>
    <submittedName>
        <fullName evidence="1">Uncharacterized protein</fullName>
    </submittedName>
</protein>
<proteinExistence type="predicted"/>
<evidence type="ECO:0000313" key="2">
    <source>
        <dbReference type="Proteomes" id="UP000034595"/>
    </source>
</evidence>
<evidence type="ECO:0000313" key="1">
    <source>
        <dbReference type="EMBL" id="KKT81528.1"/>
    </source>
</evidence>
<reference evidence="1 2" key="1">
    <citation type="journal article" date="2015" name="Nature">
        <title>rRNA introns, odd ribosomes, and small enigmatic genomes across a large radiation of phyla.</title>
        <authorList>
            <person name="Brown C.T."/>
            <person name="Hug L.A."/>
            <person name="Thomas B.C."/>
            <person name="Sharon I."/>
            <person name="Castelle C.J."/>
            <person name="Singh A."/>
            <person name="Wilkins M.J."/>
            <person name="Williams K.H."/>
            <person name="Banfield J.F."/>
        </authorList>
    </citation>
    <scope>NUCLEOTIDE SEQUENCE [LARGE SCALE GENOMIC DNA]</scope>
</reference>
<name>A0A0G1KD44_9BACT</name>
<sequence>MPSGKFERKELCTQEVAEVIVPLSSSKIHGSRYKEGAPSRDYVRFTVYEEYKPRDKRTDDDRKLFINDHREETLRAARLSQDSSAGKRLLPKWNRAGSKTMSFSEAVRLPARVVVVEIASEISTITYVNLYRSEGKKASGLFVVLSELLIKEKLFLDKIVKHEPRWWWGGRKNTSFGPSGDTLPVVALTDGNRKIIFHCRKSCDIVTLGSEFKADSPLLM</sequence>
<accession>A0A0G1KD44</accession>